<evidence type="ECO:0000256" key="9">
    <source>
        <dbReference type="ARBA" id="ARBA00022927"/>
    </source>
</evidence>
<keyword evidence="13" id="KW-0539">Nucleus</keyword>
<keyword evidence="3" id="KW-0813">Transport</keyword>
<dbReference type="GO" id="GO:0005737">
    <property type="term" value="C:cytoplasm"/>
    <property type="evidence" value="ECO:0007669"/>
    <property type="project" value="InterPro"/>
</dbReference>
<dbReference type="Gene3D" id="3.30.1360.70">
    <property type="entry name" value="Arginyl tRNA synthetase N-terminal domain"/>
    <property type="match status" value="1"/>
</dbReference>
<evidence type="ECO:0000259" key="17">
    <source>
        <dbReference type="Pfam" id="PF00750"/>
    </source>
</evidence>
<keyword evidence="11 16" id="KW-0030">Aminoacyl-tRNA synthetase</keyword>
<dbReference type="SUPFAM" id="SSF55190">
    <property type="entry name" value="Arginyl-tRNA synthetase (ArgRS), N-terminal 'additional' domain"/>
    <property type="match status" value="1"/>
</dbReference>
<dbReference type="GO" id="GO:0004814">
    <property type="term" value="F:arginine-tRNA ligase activity"/>
    <property type="evidence" value="ECO:0007669"/>
    <property type="project" value="InterPro"/>
</dbReference>
<dbReference type="GO" id="GO:0005524">
    <property type="term" value="F:ATP binding"/>
    <property type="evidence" value="ECO:0007669"/>
    <property type="project" value="UniProtKB-KW"/>
</dbReference>
<dbReference type="PRINTS" id="PR01038">
    <property type="entry name" value="TRNASYNTHARG"/>
</dbReference>
<evidence type="ECO:0000313" key="18">
    <source>
        <dbReference type="EMBL" id="KAH0521739.1"/>
    </source>
</evidence>
<evidence type="ECO:0000256" key="11">
    <source>
        <dbReference type="ARBA" id="ARBA00023146"/>
    </source>
</evidence>
<dbReference type="GO" id="GO:0045089">
    <property type="term" value="P:positive regulation of innate immune response"/>
    <property type="evidence" value="ECO:0007669"/>
    <property type="project" value="TreeGrafter"/>
</dbReference>
<dbReference type="AlphaFoldDB" id="A0A8J6L5J9"/>
<dbReference type="GO" id="GO:0000785">
    <property type="term" value="C:chromatin"/>
    <property type="evidence" value="ECO:0007669"/>
    <property type="project" value="TreeGrafter"/>
</dbReference>
<keyword evidence="16" id="KW-0648">Protein biosynthesis</keyword>
<evidence type="ECO:0000256" key="2">
    <source>
        <dbReference type="ARBA" id="ARBA00005625"/>
    </source>
</evidence>
<dbReference type="InterPro" id="IPR024132">
    <property type="entry name" value="Akirin"/>
</dbReference>
<evidence type="ECO:0000256" key="16">
    <source>
        <dbReference type="RuleBase" id="RU363038"/>
    </source>
</evidence>
<comment type="subcellular location">
    <subcellularLocation>
        <location evidence="1">Nucleus</location>
    </subcellularLocation>
</comment>
<evidence type="ECO:0000256" key="1">
    <source>
        <dbReference type="ARBA" id="ARBA00004123"/>
    </source>
</evidence>
<reference evidence="18" key="1">
    <citation type="submission" date="2020-03" db="EMBL/GenBank/DDBJ databases">
        <title>Studies in the Genomics of Life Span.</title>
        <authorList>
            <person name="Glass D."/>
        </authorList>
    </citation>
    <scope>NUCLEOTIDE SEQUENCE</scope>
    <source>
        <strain evidence="18">LTLLF</strain>
        <tissue evidence="18">Muscle</tissue>
    </source>
</reference>
<evidence type="ECO:0000256" key="10">
    <source>
        <dbReference type="ARBA" id="ARBA00023015"/>
    </source>
</evidence>
<dbReference type="GO" id="GO:0015031">
    <property type="term" value="P:protein transport"/>
    <property type="evidence" value="ECO:0007669"/>
    <property type="project" value="UniProtKB-KW"/>
</dbReference>
<comment type="caution">
    <text evidence="18">The sequence shown here is derived from an EMBL/GenBank/DDBJ whole genome shotgun (WGS) entry which is preliminary data.</text>
</comment>
<evidence type="ECO:0000313" key="19">
    <source>
        <dbReference type="Proteomes" id="UP000710432"/>
    </source>
</evidence>
<evidence type="ECO:0000256" key="6">
    <source>
        <dbReference type="ARBA" id="ARBA00022598"/>
    </source>
</evidence>
<comment type="similarity">
    <text evidence="2">Belongs to the akirin family.</text>
</comment>
<evidence type="ECO:0000256" key="7">
    <source>
        <dbReference type="ARBA" id="ARBA00022741"/>
    </source>
</evidence>
<dbReference type="GO" id="GO:0006420">
    <property type="term" value="P:arginyl-tRNA aminoacylation"/>
    <property type="evidence" value="ECO:0007669"/>
    <property type="project" value="InterPro"/>
</dbReference>
<evidence type="ECO:0000256" key="3">
    <source>
        <dbReference type="ARBA" id="ARBA00022448"/>
    </source>
</evidence>
<feature type="domain" description="Arginyl-tRNA synthetase catalytic core" evidence="17">
    <location>
        <begin position="295"/>
        <end position="427"/>
    </location>
</feature>
<evidence type="ECO:0000256" key="13">
    <source>
        <dbReference type="ARBA" id="ARBA00023242"/>
    </source>
</evidence>
<dbReference type="Gene3D" id="3.40.50.620">
    <property type="entry name" value="HUPs"/>
    <property type="match status" value="1"/>
</dbReference>
<dbReference type="GO" id="GO:0003712">
    <property type="term" value="F:transcription coregulator activity"/>
    <property type="evidence" value="ECO:0007669"/>
    <property type="project" value="TreeGrafter"/>
</dbReference>
<dbReference type="InterPro" id="IPR001412">
    <property type="entry name" value="aa-tRNA-synth_I_CS"/>
</dbReference>
<dbReference type="InterPro" id="IPR014729">
    <property type="entry name" value="Rossmann-like_a/b/a_fold"/>
</dbReference>
<gene>
    <name evidence="18" type="ORF">LTLLF_100880</name>
</gene>
<dbReference type="PROSITE" id="PS00178">
    <property type="entry name" value="AA_TRNA_LIGASE_I"/>
    <property type="match status" value="1"/>
</dbReference>
<organism evidence="18 19">
    <name type="scientific">Microtus ochrogaster</name>
    <name type="common">Prairie vole</name>
    <dbReference type="NCBI Taxonomy" id="79684"/>
    <lineage>
        <taxon>Eukaryota</taxon>
        <taxon>Metazoa</taxon>
        <taxon>Chordata</taxon>
        <taxon>Craniata</taxon>
        <taxon>Vertebrata</taxon>
        <taxon>Euteleostomi</taxon>
        <taxon>Mammalia</taxon>
        <taxon>Eutheria</taxon>
        <taxon>Euarchontoglires</taxon>
        <taxon>Glires</taxon>
        <taxon>Rodentia</taxon>
        <taxon>Myomorpha</taxon>
        <taxon>Muroidea</taxon>
        <taxon>Cricetidae</taxon>
        <taxon>Arvicolinae</taxon>
        <taxon>Microtus</taxon>
    </lineage>
</organism>
<keyword evidence="10" id="KW-0805">Transcription regulation</keyword>
<dbReference type="GO" id="GO:0005634">
    <property type="term" value="C:nucleus"/>
    <property type="evidence" value="ECO:0007669"/>
    <property type="project" value="UniProtKB-SubCell"/>
</dbReference>
<evidence type="ECO:0000256" key="12">
    <source>
        <dbReference type="ARBA" id="ARBA00023163"/>
    </source>
</evidence>
<protein>
    <recommendedName>
        <fullName evidence="15">Akirin-2</fullName>
    </recommendedName>
    <alternativeName>
        <fullName evidence="14">Arginyl-tRNA synthetase</fullName>
    </alternativeName>
</protein>
<dbReference type="Proteomes" id="UP000710432">
    <property type="component" value="Unassembled WGS sequence"/>
</dbReference>
<dbReference type="PANTHER" id="PTHR13293:SF8">
    <property type="entry name" value="AKIRIN-2"/>
    <property type="match status" value="1"/>
</dbReference>
<accession>A0A8J6L5J9</accession>
<dbReference type="SUPFAM" id="SSF52374">
    <property type="entry name" value="Nucleotidylyl transferase"/>
    <property type="match status" value="1"/>
</dbReference>
<proteinExistence type="inferred from homology"/>
<keyword evidence="8 16" id="KW-0067">ATP-binding</keyword>
<keyword evidence="5" id="KW-0678">Repressor</keyword>
<evidence type="ECO:0000256" key="15">
    <source>
        <dbReference type="ARBA" id="ARBA00040463"/>
    </source>
</evidence>
<keyword evidence="4" id="KW-0217">Developmental protein</keyword>
<name>A0A8J6L5J9_MICOH</name>
<keyword evidence="7 16" id="KW-0547">Nucleotide-binding</keyword>
<dbReference type="GO" id="GO:0045944">
    <property type="term" value="P:positive regulation of transcription by RNA polymerase II"/>
    <property type="evidence" value="ECO:0007669"/>
    <property type="project" value="TreeGrafter"/>
</dbReference>
<dbReference type="EMBL" id="JAATJU010000001">
    <property type="protein sequence ID" value="KAH0521739.1"/>
    <property type="molecule type" value="Genomic_DNA"/>
</dbReference>
<evidence type="ECO:0000256" key="8">
    <source>
        <dbReference type="ARBA" id="ARBA00022840"/>
    </source>
</evidence>
<keyword evidence="12" id="KW-0804">Transcription</keyword>
<sequence length="445" mass="48988">MACGATLKRTLDFDPLLSPASPKRRRCAPLSAPASATASPAAATAAAAASAAAASPQKYLRMEPSPFGDVSSRLTTEQILYNIKQEYKRMQKRRHLEASFQQTDPGCSSDSQPHAFLISGPASPGTSSATSSPLKKEQPLFTLRQVGMICERLLKEREEKVREEYEEILNTKLAGLEQVPAKGVILLISGRGTPAPLISGGWCLLPREVADFQLSVDSLLEDNNPQSQLDAQDQARRLAEKLKCDSVVTAISAGPGTLNFKINRKLLTKAVLQQVTEDGSKYGLKSELFSGLPLKRIVVEFSSPNVAKKFHVGHLRSTIIGNFIANLKEALGHQVTRINYIGDWGMQFGLLGTGFQLFGYEEKLQSNPLQHLFEVYVQVNKEAADDKNVAKLAHEFFHRLELGDVQALSLWQRFRNLSVEEYFQIYKVPQNLCVPLLVLCLLPAA</sequence>
<comment type="similarity">
    <text evidence="16">Belongs to the class-I aminoacyl-tRNA synthetase family.</text>
</comment>
<dbReference type="Pfam" id="PF00750">
    <property type="entry name" value="tRNA-synt_1d"/>
    <property type="match status" value="1"/>
</dbReference>
<evidence type="ECO:0000256" key="4">
    <source>
        <dbReference type="ARBA" id="ARBA00022473"/>
    </source>
</evidence>
<evidence type="ECO:0000256" key="14">
    <source>
        <dbReference type="ARBA" id="ARBA00033033"/>
    </source>
</evidence>
<keyword evidence="6 16" id="KW-0436">Ligase</keyword>
<dbReference type="InterPro" id="IPR036695">
    <property type="entry name" value="Arg-tRNA-synth_N_sf"/>
</dbReference>
<dbReference type="InterPro" id="IPR001278">
    <property type="entry name" value="Arg-tRNA-ligase"/>
</dbReference>
<evidence type="ECO:0000256" key="5">
    <source>
        <dbReference type="ARBA" id="ARBA00022491"/>
    </source>
</evidence>
<keyword evidence="9" id="KW-0653">Protein transport</keyword>
<dbReference type="InterPro" id="IPR035684">
    <property type="entry name" value="ArgRS_core"/>
</dbReference>
<dbReference type="PANTHER" id="PTHR13293">
    <property type="entry name" value="AKIRIN-RELATED"/>
    <property type="match status" value="1"/>
</dbReference>